<dbReference type="EC" id="2.1.1.11" evidence="3"/>
<gene>
    <name evidence="6" type="primary">bchM</name>
    <name evidence="6" type="ORF">jaqu_32100</name>
</gene>
<evidence type="ECO:0000256" key="2">
    <source>
        <dbReference type="ARBA" id="ARBA00022691"/>
    </source>
</evidence>
<feature type="domain" description="Magnesium-protoporphyrin IX methyltransferase C-terminal" evidence="5">
    <location>
        <begin position="130"/>
        <end position="217"/>
    </location>
</feature>
<evidence type="ECO:0000259" key="4">
    <source>
        <dbReference type="Pfam" id="PF05175"/>
    </source>
</evidence>
<sequence length="218" mass="23551">MDYAATRSRVEGYFDRSATKVWADLTSDAPVSRVRATVRAGRERMRDVILSRLPDDLSGMRVLDAGCGTGAKAAAMAARGAEVVAVDVAPKLLEIAAQRLDPALRGRVTFAARDMFDGGLGRFDAIVAQDSMIYYGAGDLKAKLDALRGRAPLIVTSLAPRTRLLTVMFLAGKAFPRSDRSPAMVPHDVDRMARDLDGSVIERVTSGFYISTAMELRA</sequence>
<dbReference type="CDD" id="cd02440">
    <property type="entry name" value="AdoMet_MTases"/>
    <property type="match status" value="1"/>
</dbReference>
<evidence type="ECO:0000313" key="6">
    <source>
        <dbReference type="EMBL" id="KIT14885.1"/>
    </source>
</evidence>
<dbReference type="Pfam" id="PF07109">
    <property type="entry name" value="Mg-por_mtran_C"/>
    <property type="match status" value="1"/>
</dbReference>
<dbReference type="SUPFAM" id="SSF53335">
    <property type="entry name" value="S-adenosyl-L-methionine-dependent methyltransferases"/>
    <property type="match status" value="1"/>
</dbReference>
<evidence type="ECO:0000256" key="1">
    <source>
        <dbReference type="ARBA" id="ARBA00022603"/>
    </source>
</evidence>
<dbReference type="GO" id="GO:0046406">
    <property type="term" value="F:magnesium protoporphyrin IX methyltransferase activity"/>
    <property type="evidence" value="ECO:0007669"/>
    <property type="project" value="UniProtKB-UniRule"/>
</dbReference>
<dbReference type="AlphaFoldDB" id="A0A0D1EGC2"/>
<dbReference type="NCBIfam" id="TIGR02021">
    <property type="entry name" value="BchM-ChlM"/>
    <property type="match status" value="1"/>
</dbReference>
<keyword evidence="7" id="KW-1185">Reference proteome</keyword>
<dbReference type="GO" id="GO:0032259">
    <property type="term" value="P:methylation"/>
    <property type="evidence" value="ECO:0007669"/>
    <property type="project" value="UniProtKB-KW"/>
</dbReference>
<proteinExistence type="predicted"/>
<dbReference type="InterPro" id="IPR029063">
    <property type="entry name" value="SAM-dependent_MTases_sf"/>
</dbReference>
<dbReference type="InterPro" id="IPR010940">
    <property type="entry name" value="Mg_prot_MeTrfase_C"/>
</dbReference>
<dbReference type="InterPro" id="IPR010251">
    <property type="entry name" value="Mg_prot_MeTrfase"/>
</dbReference>
<keyword evidence="6" id="KW-0808">Transferase</keyword>
<feature type="domain" description="Methyltransferase small" evidence="4">
    <location>
        <begin position="48"/>
        <end position="127"/>
    </location>
</feature>
<comment type="caution">
    <text evidence="6">The sequence shown here is derived from an EMBL/GenBank/DDBJ whole genome shotgun (WGS) entry which is preliminary data.</text>
</comment>
<protein>
    <recommendedName>
        <fullName evidence="3">Magnesium protoporphyrin IX methyltransferase</fullName>
        <ecNumber evidence="3">2.1.1.11</ecNumber>
    </recommendedName>
</protein>
<evidence type="ECO:0000259" key="5">
    <source>
        <dbReference type="Pfam" id="PF07109"/>
    </source>
</evidence>
<dbReference type="EMBL" id="JYFE01000060">
    <property type="protein sequence ID" value="KIT14885.1"/>
    <property type="molecule type" value="Genomic_DNA"/>
</dbReference>
<evidence type="ECO:0000313" key="7">
    <source>
        <dbReference type="Proteomes" id="UP000032232"/>
    </source>
</evidence>
<evidence type="ECO:0000256" key="3">
    <source>
        <dbReference type="NCBIfam" id="TIGR02021"/>
    </source>
</evidence>
<dbReference type="InterPro" id="IPR007848">
    <property type="entry name" value="Small_mtfrase_dom"/>
</dbReference>
<keyword evidence="2" id="KW-0949">S-adenosyl-L-methionine</keyword>
<dbReference type="RefSeq" id="WP_089268311.1">
    <property type="nucleotide sequence ID" value="NZ_FZPF01000001.1"/>
</dbReference>
<name>A0A0D1EGC2_9RHOB</name>
<keyword evidence="1 6" id="KW-0489">Methyltransferase</keyword>
<dbReference type="PANTHER" id="PTHR43464">
    <property type="entry name" value="METHYLTRANSFERASE"/>
    <property type="match status" value="1"/>
</dbReference>
<organism evidence="6 7">
    <name type="scientific">Jannaschia aquimarina</name>
    <dbReference type="NCBI Taxonomy" id="935700"/>
    <lineage>
        <taxon>Bacteria</taxon>
        <taxon>Pseudomonadati</taxon>
        <taxon>Pseudomonadota</taxon>
        <taxon>Alphaproteobacteria</taxon>
        <taxon>Rhodobacterales</taxon>
        <taxon>Roseobacteraceae</taxon>
        <taxon>Jannaschia</taxon>
    </lineage>
</organism>
<dbReference type="Gene3D" id="3.40.50.150">
    <property type="entry name" value="Vaccinia Virus protein VP39"/>
    <property type="match status" value="1"/>
</dbReference>
<dbReference type="OrthoDB" id="9765084at2"/>
<accession>A0A0D1EGC2</accession>
<dbReference type="Pfam" id="PF05175">
    <property type="entry name" value="MTS"/>
    <property type="match status" value="1"/>
</dbReference>
<dbReference type="STRING" id="935700.jaqu_32100"/>
<dbReference type="PANTHER" id="PTHR43464:SF92">
    <property type="entry name" value="SLR1071 PROTEIN"/>
    <property type="match status" value="1"/>
</dbReference>
<dbReference type="GO" id="GO:0015995">
    <property type="term" value="P:chlorophyll biosynthetic process"/>
    <property type="evidence" value="ECO:0007669"/>
    <property type="project" value="UniProtKB-UniRule"/>
</dbReference>
<dbReference type="PATRIC" id="fig|935700.4.peg.3316"/>
<dbReference type="Proteomes" id="UP000032232">
    <property type="component" value="Unassembled WGS sequence"/>
</dbReference>
<reference evidence="6 7" key="1">
    <citation type="submission" date="2015-02" db="EMBL/GenBank/DDBJ databases">
        <title>Genome Sequence of Jannaschia aquimarina DSM28248, a member of the Roseobacter clade.</title>
        <authorList>
            <person name="Voget S."/>
            <person name="Daniel R."/>
        </authorList>
    </citation>
    <scope>NUCLEOTIDE SEQUENCE [LARGE SCALE GENOMIC DNA]</scope>
    <source>
        <strain evidence="6 7">GSW-M26</strain>
    </source>
</reference>